<dbReference type="InterPro" id="IPR025705">
    <property type="entry name" value="Beta_hexosaminidase_sua/sub"/>
</dbReference>
<dbReference type="InterPro" id="IPR004867">
    <property type="entry name" value="CHB_C_dom"/>
</dbReference>
<feature type="signal peptide" evidence="9">
    <location>
        <begin position="1"/>
        <end position="27"/>
    </location>
</feature>
<dbReference type="Pfam" id="PF02838">
    <property type="entry name" value="Glyco_hydro_20b"/>
    <property type="match status" value="1"/>
</dbReference>
<dbReference type="InterPro" id="IPR029018">
    <property type="entry name" value="Hex-like_dom2"/>
</dbReference>
<dbReference type="Pfam" id="PF03173">
    <property type="entry name" value="CHB_HEX"/>
    <property type="match status" value="1"/>
</dbReference>
<dbReference type="Proteomes" id="UP000264779">
    <property type="component" value="Unassembled WGS sequence"/>
</dbReference>
<dbReference type="EC" id="3.2.1.52" evidence="3"/>
<dbReference type="SUPFAM" id="SSF81296">
    <property type="entry name" value="E set domains"/>
    <property type="match status" value="1"/>
</dbReference>
<dbReference type="GO" id="GO:0016020">
    <property type="term" value="C:membrane"/>
    <property type="evidence" value="ECO:0007669"/>
    <property type="project" value="TreeGrafter"/>
</dbReference>
<keyword evidence="4" id="KW-0378">Hydrolase</keyword>
<feature type="chain" id="PRO_5016882226" description="beta-N-acetylhexosaminidase" evidence="9">
    <location>
        <begin position="28"/>
        <end position="850"/>
    </location>
</feature>
<dbReference type="SUPFAM" id="SSF51445">
    <property type="entry name" value="(Trans)glycosidases"/>
    <property type="match status" value="1"/>
</dbReference>
<reference evidence="11 12" key="1">
    <citation type="journal article" date="2018" name="Nat. Biotechnol.">
        <title>A standardized bacterial taxonomy based on genome phylogeny substantially revises the tree of life.</title>
        <authorList>
            <person name="Parks D.H."/>
            <person name="Chuvochina M."/>
            <person name="Waite D.W."/>
            <person name="Rinke C."/>
            <person name="Skarshewski A."/>
            <person name="Chaumeil P.A."/>
            <person name="Hugenholtz P."/>
        </authorList>
    </citation>
    <scope>NUCLEOTIDE SEQUENCE [LARGE SCALE GENOMIC DNA]</scope>
    <source>
        <strain evidence="11">UBA11621</strain>
    </source>
</reference>
<dbReference type="Gene3D" id="3.30.379.10">
    <property type="entry name" value="Chitobiase/beta-hexosaminidase domain 2-like"/>
    <property type="match status" value="1"/>
</dbReference>
<feature type="domain" description="Chitobiase/beta-hexosaminidases N-terminal" evidence="10">
    <location>
        <begin position="42"/>
        <end position="204"/>
    </location>
</feature>
<dbReference type="InterPro" id="IPR013783">
    <property type="entry name" value="Ig-like_fold"/>
</dbReference>
<evidence type="ECO:0000256" key="5">
    <source>
        <dbReference type="ARBA" id="ARBA00023295"/>
    </source>
</evidence>
<evidence type="ECO:0000256" key="4">
    <source>
        <dbReference type="ARBA" id="ARBA00022801"/>
    </source>
</evidence>
<feature type="active site" description="Proton donor" evidence="8">
    <location>
        <position position="550"/>
    </location>
</feature>
<dbReference type="PANTHER" id="PTHR22600">
    <property type="entry name" value="BETA-HEXOSAMINIDASE"/>
    <property type="match status" value="1"/>
</dbReference>
<dbReference type="Gene3D" id="2.60.40.10">
    <property type="entry name" value="Immunoglobulins"/>
    <property type="match status" value="1"/>
</dbReference>
<dbReference type="EMBL" id="DONK01000178">
    <property type="protein sequence ID" value="HBU51949.1"/>
    <property type="molecule type" value="Genomic_DNA"/>
</dbReference>
<accession>A0A358E0A6</accession>
<evidence type="ECO:0000256" key="2">
    <source>
        <dbReference type="ARBA" id="ARBA00006285"/>
    </source>
</evidence>
<evidence type="ECO:0000313" key="12">
    <source>
        <dbReference type="Proteomes" id="UP000264779"/>
    </source>
</evidence>
<dbReference type="InterPro" id="IPR015882">
    <property type="entry name" value="HEX_bac_N"/>
</dbReference>
<comment type="similarity">
    <text evidence="2">Belongs to the glycosyl hydrolase 20 family.</text>
</comment>
<dbReference type="InterPro" id="IPR012291">
    <property type="entry name" value="CBM2_carb-bd_dom_sf"/>
</dbReference>
<name>A0A358E0A6_9ALTE</name>
<sequence>MIRNSTNFVKACLSLSLLLVGSASAMAETPSLQQASLNALGESLDIHYEVLSNVDDSLCRVHIPKGDCFSSELTIATMATPIEASTSLYFSHIAPIRGYDSKNAIRIEHINGDLHRLAFEEKVSASEQVKVTLSAPFWHASRSDAMPNYYLTYPALSPVVVASTTRVKEPGSNLLINQHTGLWSKQAQYKRTENDNTPLMDSAYLYNKGDSALISDDAQNRVIPNVGQRDDSGKFVAAAGINIDKSDQDMLAPAIEQMAYFGLTNQKTGLPLKVMIRSANNANALANEAATINSKEGYALSITEQSATIIANDNIGANYGLLTLMQVFDAQQGRFPITEIADSPRFEFRGMHLDIARHFPGKAAIESVVRQMFTYKLNKLHLHLSDDEGWRLAIDALPELTEIGAFRCHDLSETQCLLPQLGSGPFKSATGNGFLTQQDYIDILTMAHARGIEVIPSLDMPGHARAAIVAMNARYKRLMAEGNSDAANEFLLVDKEDKTQYESVQFYSDNTINPCLDSSFHFIETVLTSVKSLHEKASVPLTHFHVGADETAGAWVKSPVCAAKGQKADEILPAFVTEVQKIAQKHNIAIGGWSDGMEKAVNTLDNSSAYTNVWHLLAAGGEKTVSHFAKENIPVVLSFPDVLYFDFPYQSNPYEPGYYWGSRATNTEKVFSFMPEQLPLHAELWTDRMGHSYSSSAEADTSSVIGIQGQLWSEVTVNQDAVEYMVFPRLLALAERAWHYAPWQQNAKALHEKGGLVNQQASDWQAFELALFNRHAPALVQQGVNVRVPTPAAVINNGKLHIKSVSGHTMEYLTSGNKWETFTAPVEVKGNVTVRARIAGTQQMSRQVQL</sequence>
<dbReference type="InterPro" id="IPR015883">
    <property type="entry name" value="Glyco_hydro_20_cat"/>
</dbReference>
<dbReference type="GO" id="GO:0030203">
    <property type="term" value="P:glycosaminoglycan metabolic process"/>
    <property type="evidence" value="ECO:0007669"/>
    <property type="project" value="TreeGrafter"/>
</dbReference>
<evidence type="ECO:0000256" key="7">
    <source>
        <dbReference type="ARBA" id="ARBA00033000"/>
    </source>
</evidence>
<dbReference type="GO" id="GO:0004563">
    <property type="term" value="F:beta-N-acetylhexosaminidase activity"/>
    <property type="evidence" value="ECO:0007669"/>
    <property type="project" value="UniProtKB-EC"/>
</dbReference>
<dbReference type="PRINTS" id="PR00738">
    <property type="entry name" value="GLHYDRLASE20"/>
</dbReference>
<comment type="catalytic activity">
    <reaction evidence="1">
        <text>Hydrolysis of terminal non-reducing N-acetyl-D-hexosamine residues in N-acetyl-beta-D-hexosaminides.</text>
        <dbReference type="EC" id="3.2.1.52"/>
    </reaction>
</comment>
<dbReference type="AlphaFoldDB" id="A0A358E0A6"/>
<evidence type="ECO:0000256" key="3">
    <source>
        <dbReference type="ARBA" id="ARBA00012663"/>
    </source>
</evidence>
<dbReference type="Gene3D" id="3.20.20.80">
    <property type="entry name" value="Glycosidases"/>
    <property type="match status" value="1"/>
</dbReference>
<proteinExistence type="inferred from homology"/>
<protein>
    <recommendedName>
        <fullName evidence="3">beta-N-acetylhexosaminidase</fullName>
        <ecNumber evidence="3">3.2.1.52</ecNumber>
    </recommendedName>
    <alternativeName>
        <fullName evidence="6">Beta-N-acetylhexosaminidase</fullName>
    </alternativeName>
    <alternativeName>
        <fullName evidence="7">N-acetyl-beta-glucosaminidase</fullName>
    </alternativeName>
</protein>
<dbReference type="Gene3D" id="2.60.40.290">
    <property type="match status" value="1"/>
</dbReference>
<dbReference type="InterPro" id="IPR017853">
    <property type="entry name" value="GH"/>
</dbReference>
<dbReference type="GO" id="GO:0030247">
    <property type="term" value="F:polysaccharide binding"/>
    <property type="evidence" value="ECO:0007669"/>
    <property type="project" value="InterPro"/>
</dbReference>
<dbReference type="GO" id="GO:0005975">
    <property type="term" value="P:carbohydrate metabolic process"/>
    <property type="evidence" value="ECO:0007669"/>
    <property type="project" value="InterPro"/>
</dbReference>
<dbReference type="InterPro" id="IPR014756">
    <property type="entry name" value="Ig_E-set"/>
</dbReference>
<evidence type="ECO:0000256" key="6">
    <source>
        <dbReference type="ARBA" id="ARBA00030512"/>
    </source>
</evidence>
<keyword evidence="5" id="KW-0326">Glycosidase</keyword>
<dbReference type="SUPFAM" id="SSF55545">
    <property type="entry name" value="beta-N-acetylhexosaminidase-like domain"/>
    <property type="match status" value="1"/>
</dbReference>
<comment type="caution">
    <text evidence="11">The sequence shown here is derived from an EMBL/GenBank/DDBJ whole genome shotgun (WGS) entry which is preliminary data.</text>
</comment>
<dbReference type="SUPFAM" id="SSF49384">
    <property type="entry name" value="Carbohydrate-binding domain"/>
    <property type="match status" value="1"/>
</dbReference>
<keyword evidence="9" id="KW-0732">Signal</keyword>
<evidence type="ECO:0000259" key="10">
    <source>
        <dbReference type="SMART" id="SM01081"/>
    </source>
</evidence>
<dbReference type="InterPro" id="IPR004866">
    <property type="entry name" value="CHB/HEX_N_dom"/>
</dbReference>
<evidence type="ECO:0000256" key="8">
    <source>
        <dbReference type="PIRSR" id="PIRSR625705-1"/>
    </source>
</evidence>
<dbReference type="Pfam" id="PF03174">
    <property type="entry name" value="CHB_HEX_C"/>
    <property type="match status" value="1"/>
</dbReference>
<evidence type="ECO:0000256" key="9">
    <source>
        <dbReference type="SAM" id="SignalP"/>
    </source>
</evidence>
<dbReference type="InterPro" id="IPR008965">
    <property type="entry name" value="CBM2/CBM3_carb-bd_dom_sf"/>
</dbReference>
<organism evidence="11 12">
    <name type="scientific">Alteromonas australica</name>
    <dbReference type="NCBI Taxonomy" id="589873"/>
    <lineage>
        <taxon>Bacteria</taxon>
        <taxon>Pseudomonadati</taxon>
        <taxon>Pseudomonadota</taxon>
        <taxon>Gammaproteobacteria</taxon>
        <taxon>Alteromonadales</taxon>
        <taxon>Alteromonadaceae</taxon>
        <taxon>Alteromonas/Salinimonas group</taxon>
        <taxon>Alteromonas</taxon>
    </lineage>
</organism>
<dbReference type="Pfam" id="PF00728">
    <property type="entry name" value="Glyco_hydro_20"/>
    <property type="match status" value="1"/>
</dbReference>
<gene>
    <name evidence="11" type="ORF">DEB45_11875</name>
</gene>
<dbReference type="PANTHER" id="PTHR22600:SF57">
    <property type="entry name" value="BETA-N-ACETYLHEXOSAMINIDASE"/>
    <property type="match status" value="1"/>
</dbReference>
<dbReference type="SMART" id="SM01081">
    <property type="entry name" value="CHB_HEX"/>
    <property type="match status" value="1"/>
</dbReference>
<evidence type="ECO:0000313" key="11">
    <source>
        <dbReference type="EMBL" id="HBU51949.1"/>
    </source>
</evidence>
<evidence type="ECO:0000256" key="1">
    <source>
        <dbReference type="ARBA" id="ARBA00001231"/>
    </source>
</evidence>